<dbReference type="OrthoDB" id="2625859at2"/>
<evidence type="ECO:0000313" key="2">
    <source>
        <dbReference type="Proteomes" id="UP000267798"/>
    </source>
</evidence>
<dbReference type="RefSeq" id="WP_120106889.1">
    <property type="nucleotide sequence ID" value="NZ_QXQB01000001.1"/>
</dbReference>
<name>A0A3A6PKL0_9BACL</name>
<keyword evidence="2" id="KW-1185">Reference proteome</keyword>
<gene>
    <name evidence="1" type="ORF">D3P09_02445</name>
</gene>
<sequence>MNKLQVIDLFGIIKRSYPGFDASPQNVEHYSKYLQDFPYETAYENVEKYILSERFAPTIADIRGKLGDQMDSQRSKEAAAAHIANLEVWGTDSTPPPANYWERGRQLLRGGANA</sequence>
<dbReference type="AlphaFoldDB" id="A0A3A6PKL0"/>
<proteinExistence type="predicted"/>
<protein>
    <submittedName>
        <fullName evidence="1">Uncharacterized protein</fullName>
    </submittedName>
</protein>
<accession>A0A3A6PKL0</accession>
<dbReference type="EMBL" id="QXQB01000001">
    <property type="protein sequence ID" value="RJX40900.1"/>
    <property type="molecule type" value="Genomic_DNA"/>
</dbReference>
<comment type="caution">
    <text evidence="1">The sequence shown here is derived from an EMBL/GenBank/DDBJ whole genome shotgun (WGS) entry which is preliminary data.</text>
</comment>
<evidence type="ECO:0000313" key="1">
    <source>
        <dbReference type="EMBL" id="RJX40900.1"/>
    </source>
</evidence>
<reference evidence="1 2" key="1">
    <citation type="submission" date="2018-09" db="EMBL/GenBank/DDBJ databases">
        <title>Paenibacillus aracenensis nov. sp. isolated from a cave in southern Spain.</title>
        <authorList>
            <person name="Jurado V."/>
            <person name="Gutierrez-Patricio S."/>
            <person name="Gonzalez-Pimentel J.L."/>
            <person name="Miller A.Z."/>
            <person name="Laiz L."/>
            <person name="Saiz-Jimenez C."/>
        </authorList>
    </citation>
    <scope>NUCLEOTIDE SEQUENCE [LARGE SCALE GENOMIC DNA]</scope>
    <source>
        <strain evidence="1 2">JCM 19203</strain>
    </source>
</reference>
<dbReference type="Proteomes" id="UP000267798">
    <property type="component" value="Unassembled WGS sequence"/>
</dbReference>
<dbReference type="Gene3D" id="1.10.8.200">
    <property type="entry name" value="Replisome organizer (g39p helicase loader/inhibitor protein)"/>
    <property type="match status" value="1"/>
</dbReference>
<organism evidence="1 2">
    <name type="scientific">Paenibacillus pinisoli</name>
    <dbReference type="NCBI Taxonomy" id="1276110"/>
    <lineage>
        <taxon>Bacteria</taxon>
        <taxon>Bacillati</taxon>
        <taxon>Bacillota</taxon>
        <taxon>Bacilli</taxon>
        <taxon>Bacillales</taxon>
        <taxon>Paenibacillaceae</taxon>
        <taxon>Paenibacillus</taxon>
    </lineage>
</organism>